<sequence length="73" mass="8377">MLISKATGGSRAPPLFRHLEKWPKKGKVEEEELGKGAAEEEVVKKKKKRKHQRLLAVCEQTRLHSYLRTQPDA</sequence>
<evidence type="ECO:0000313" key="1">
    <source>
        <dbReference type="EMBL" id="CAB1416603.1"/>
    </source>
</evidence>
<gene>
    <name evidence="1" type="ORF">PLEPLA_LOCUS4394</name>
</gene>
<accession>A0A9N7TQV1</accession>
<proteinExistence type="predicted"/>
<dbReference type="AlphaFoldDB" id="A0A9N7TQV1"/>
<organism evidence="1 2">
    <name type="scientific">Pleuronectes platessa</name>
    <name type="common">European plaice</name>
    <dbReference type="NCBI Taxonomy" id="8262"/>
    <lineage>
        <taxon>Eukaryota</taxon>
        <taxon>Metazoa</taxon>
        <taxon>Chordata</taxon>
        <taxon>Craniata</taxon>
        <taxon>Vertebrata</taxon>
        <taxon>Euteleostomi</taxon>
        <taxon>Actinopterygii</taxon>
        <taxon>Neopterygii</taxon>
        <taxon>Teleostei</taxon>
        <taxon>Neoteleostei</taxon>
        <taxon>Acanthomorphata</taxon>
        <taxon>Carangaria</taxon>
        <taxon>Pleuronectiformes</taxon>
        <taxon>Pleuronectoidei</taxon>
        <taxon>Pleuronectidae</taxon>
        <taxon>Pleuronectes</taxon>
    </lineage>
</organism>
<comment type="caution">
    <text evidence="1">The sequence shown here is derived from an EMBL/GenBank/DDBJ whole genome shotgun (WGS) entry which is preliminary data.</text>
</comment>
<name>A0A9N7TQV1_PLEPL</name>
<keyword evidence="2" id="KW-1185">Reference proteome</keyword>
<protein>
    <submittedName>
        <fullName evidence="1">Uncharacterized protein</fullName>
    </submittedName>
</protein>
<dbReference type="EMBL" id="CADEAL010000219">
    <property type="protein sequence ID" value="CAB1416603.1"/>
    <property type="molecule type" value="Genomic_DNA"/>
</dbReference>
<evidence type="ECO:0000313" key="2">
    <source>
        <dbReference type="Proteomes" id="UP001153269"/>
    </source>
</evidence>
<reference evidence="1" key="1">
    <citation type="submission" date="2020-03" db="EMBL/GenBank/DDBJ databases">
        <authorList>
            <person name="Weist P."/>
        </authorList>
    </citation>
    <scope>NUCLEOTIDE SEQUENCE</scope>
</reference>
<dbReference type="Proteomes" id="UP001153269">
    <property type="component" value="Unassembled WGS sequence"/>
</dbReference>